<dbReference type="PROSITE" id="PS50011">
    <property type="entry name" value="PROTEIN_KINASE_DOM"/>
    <property type="match status" value="1"/>
</dbReference>
<dbReference type="GO" id="GO:0004672">
    <property type="term" value="F:protein kinase activity"/>
    <property type="evidence" value="ECO:0007669"/>
    <property type="project" value="InterPro"/>
</dbReference>
<accession>A0A5J4WR01</accession>
<proteinExistence type="predicted"/>
<evidence type="ECO:0000313" key="2">
    <source>
        <dbReference type="EMBL" id="KAA6397340.1"/>
    </source>
</evidence>
<dbReference type="PANTHER" id="PTHR11909">
    <property type="entry name" value="CASEIN KINASE-RELATED"/>
    <property type="match status" value="1"/>
</dbReference>
<feature type="domain" description="Protein kinase" evidence="1">
    <location>
        <begin position="1"/>
        <end position="239"/>
    </location>
</feature>
<dbReference type="Pfam" id="PF00069">
    <property type="entry name" value="Pkinase"/>
    <property type="match status" value="1"/>
</dbReference>
<dbReference type="Gene3D" id="1.10.510.10">
    <property type="entry name" value="Transferase(Phosphotransferase) domain 1"/>
    <property type="match status" value="1"/>
</dbReference>
<comment type="caution">
    <text evidence="2">The sequence shown here is derived from an EMBL/GenBank/DDBJ whole genome shotgun (WGS) entry which is preliminary data.</text>
</comment>
<dbReference type="OrthoDB" id="5979581at2759"/>
<dbReference type="SMART" id="SM00220">
    <property type="entry name" value="S_TKc"/>
    <property type="match status" value="1"/>
</dbReference>
<evidence type="ECO:0000259" key="1">
    <source>
        <dbReference type="PROSITE" id="PS50011"/>
    </source>
</evidence>
<gene>
    <name evidence="2" type="ORF">EZS28_007136</name>
</gene>
<dbReference type="EMBL" id="SNRW01001203">
    <property type="protein sequence ID" value="KAA6397340.1"/>
    <property type="molecule type" value="Genomic_DNA"/>
</dbReference>
<dbReference type="SUPFAM" id="SSF56112">
    <property type="entry name" value="Protein kinase-like (PK-like)"/>
    <property type="match status" value="1"/>
</dbReference>
<dbReference type="GO" id="GO:0005524">
    <property type="term" value="F:ATP binding"/>
    <property type="evidence" value="ECO:0007669"/>
    <property type="project" value="InterPro"/>
</dbReference>
<protein>
    <recommendedName>
        <fullName evidence="1">Protein kinase domain-containing protein</fullName>
    </recommendedName>
</protein>
<dbReference type="InterPro" id="IPR000719">
    <property type="entry name" value="Prot_kinase_dom"/>
</dbReference>
<evidence type="ECO:0000313" key="3">
    <source>
        <dbReference type="Proteomes" id="UP000324800"/>
    </source>
</evidence>
<dbReference type="InterPro" id="IPR011009">
    <property type="entry name" value="Kinase-like_dom_sf"/>
</dbReference>
<dbReference type="AlphaFoldDB" id="A0A5J4WR01"/>
<sequence>MQQVAIKLEKDTEEQQPAVCIDAAILKLQFSEANRFPKFIEFGSYLNYKYLVMELLGPNMIELVNIKRPYKFSLCSTLKFGIQAIELLKTIHNKGFVHRDIKPGSFVIGNTKTSNGIFYLIDFGSCKKLYIQDGIITKPTSSGRFKGALMYASLNSHHHIELGRHDDLMSLLYILVEFYNGMLPWSDVDDKEKVQKMKENFHGDKLLEQLPKQFLEFESHIKSLDYTTDPDYALLTSLLKQSASENDIDLNAPFEWEKDMNSESMIIMQHHDQIVQKANINYELLELKIKSRSNTIQSFVEVLDALTGSVSEVGFNPFEVNNQNDTQSSHDRNSFVGQNINEQKNKDDQQTSFEWDTFMGTVKGNNQFQGFESIQTDEEPNTFRITLDVNQDQAGLISNTNNDNSIYKPDEVQKSLSNQSSPSQRDKNATDSIFVTSQQQQQENNSSITRKLSQEMLDAPLIAINDLIHNSSSNQTHTSHSKAANKQAHKKPLIVVKDIKELEPIPITPQGTQMREELKEWNL</sequence>
<organism evidence="2 3">
    <name type="scientific">Streblomastix strix</name>
    <dbReference type="NCBI Taxonomy" id="222440"/>
    <lineage>
        <taxon>Eukaryota</taxon>
        <taxon>Metamonada</taxon>
        <taxon>Preaxostyla</taxon>
        <taxon>Oxymonadida</taxon>
        <taxon>Streblomastigidae</taxon>
        <taxon>Streblomastix</taxon>
    </lineage>
</organism>
<dbReference type="Proteomes" id="UP000324800">
    <property type="component" value="Unassembled WGS sequence"/>
</dbReference>
<reference evidence="2 3" key="1">
    <citation type="submission" date="2019-03" db="EMBL/GenBank/DDBJ databases">
        <title>Single cell metagenomics reveals metabolic interactions within the superorganism composed of flagellate Streblomastix strix and complex community of Bacteroidetes bacteria on its surface.</title>
        <authorList>
            <person name="Treitli S.C."/>
            <person name="Kolisko M."/>
            <person name="Husnik F."/>
            <person name="Keeling P."/>
            <person name="Hampl V."/>
        </authorList>
    </citation>
    <scope>NUCLEOTIDE SEQUENCE [LARGE SCALE GENOMIC DNA]</scope>
    <source>
        <strain evidence="2">ST1C</strain>
    </source>
</reference>
<dbReference type="InterPro" id="IPR050235">
    <property type="entry name" value="CK1_Ser-Thr_kinase"/>
</dbReference>
<name>A0A5J4WR01_9EUKA</name>